<feature type="compositionally biased region" description="Polar residues" evidence="6">
    <location>
        <begin position="799"/>
        <end position="815"/>
    </location>
</feature>
<proteinExistence type="predicted"/>
<feature type="region of interest" description="Disordered" evidence="6">
    <location>
        <begin position="189"/>
        <end position="240"/>
    </location>
</feature>
<evidence type="ECO:0000313" key="9">
    <source>
        <dbReference type="Proteomes" id="UP000248349"/>
    </source>
</evidence>
<dbReference type="OrthoDB" id="303107at2759"/>
<dbReference type="GeneID" id="37071781"/>
<dbReference type="Pfam" id="PF00628">
    <property type="entry name" value="PHD"/>
    <property type="match status" value="1"/>
</dbReference>
<evidence type="ECO:0000313" key="8">
    <source>
        <dbReference type="EMBL" id="PYH42099.1"/>
    </source>
</evidence>
<feature type="compositionally biased region" description="Polar residues" evidence="6">
    <location>
        <begin position="715"/>
        <end position="727"/>
    </location>
</feature>
<evidence type="ECO:0000259" key="7">
    <source>
        <dbReference type="PROSITE" id="PS50016"/>
    </source>
</evidence>
<evidence type="ECO:0000256" key="3">
    <source>
        <dbReference type="ARBA" id="ARBA00022833"/>
    </source>
</evidence>
<feature type="compositionally biased region" description="Polar residues" evidence="6">
    <location>
        <begin position="633"/>
        <end position="660"/>
    </location>
</feature>
<evidence type="ECO:0000256" key="1">
    <source>
        <dbReference type="ARBA" id="ARBA00022723"/>
    </source>
</evidence>
<keyword evidence="5" id="KW-0175">Coiled coil</keyword>
<dbReference type="InterPro" id="IPR011011">
    <property type="entry name" value="Znf_FYVE_PHD"/>
</dbReference>
<feature type="compositionally biased region" description="Low complexity" evidence="6">
    <location>
        <begin position="536"/>
        <end position="547"/>
    </location>
</feature>
<dbReference type="InterPro" id="IPR019787">
    <property type="entry name" value="Znf_PHD-finger"/>
</dbReference>
<feature type="coiled-coil region" evidence="5">
    <location>
        <begin position="334"/>
        <end position="428"/>
    </location>
</feature>
<dbReference type="RefSeq" id="XP_025428081.1">
    <property type="nucleotide sequence ID" value="XM_025570553.1"/>
</dbReference>
<dbReference type="AlphaFoldDB" id="A0A318Z4W3"/>
<evidence type="ECO:0000256" key="6">
    <source>
        <dbReference type="SAM" id="MobiDB-lite"/>
    </source>
</evidence>
<keyword evidence="1" id="KW-0479">Metal-binding</keyword>
<name>A0A318Z4W3_9EURO</name>
<sequence>MVSRKRARSEVDAAPEQQPLEEQGLLQKLRNCWEFANVMQYIAIFGKIMKIDEDFGIEDLENECMKPESSEKLLEIGLCLLKWVSSHRGLTFDNFDEYTRRQYNAKAPHITNPFGYDEVPNKFLEFDVFLKLRVLHQLSIWTFWNPDRIRDKMPEQRELDQTQWRIEEIGYDRDGRYYYILDDNRLYRRTDPPIPPPKPAKSKSRRKSARAVRASKRRKVTGADPLEESEEENDSVNGDISADPFAAMQWECIAVTLADYRQFLDTIQKTRDPDEKILRDRIVEQVLPIIEKEEESHQRQKVKREKELVNMQLLAGAKRSSRLAGKAEKERQEREAVEAARKREVELAAALKEEDRLKKLETERRTRIMTREQRIKDRERKRILHENELQRIEEEHRKVERGESRASERHLKAEMEKYRKNLEDLSQEEQWTFDCSGCGVHGQNLDDGSHIVACEKCSVWQHSKCLGISKHEAEREDFHFVCDDCKRRDEEAKRPKIPPLKFRVGSSTSPSGAADGERKVHDVEMSPSSATKHAQSSGSMPSVESPSKQLPSLSRMIPRTADQPPSLPSASPERRPSSAHAAPLSSPRAPFSPYKGINGFTPTSTELPPKLPSMHLPPNGRESLNGGIFGRRPSSSHSIQSPTLPSPIQNRPSMSPTQGNRDVGPLAGFPPVASSDHGAPWTPYGQHQTPRPSTGNNAQLPSINNGRPSFMATPTGGSRSSPPQSSHGVPFSGISPTKQSPRPMTSGSIAGAPVLPPIQKLEPSPKLMGRSSPDAPIPPPIKCMTPEQEERRHRENALRQAQLNGQQSILSSPSLNRIPPLGPPAVASKPGVPTQPGTN</sequence>
<dbReference type="EMBL" id="KZ821255">
    <property type="protein sequence ID" value="PYH42099.1"/>
    <property type="molecule type" value="Genomic_DNA"/>
</dbReference>
<dbReference type="InterPro" id="IPR028938">
    <property type="entry name" value="Rsf1-like"/>
</dbReference>
<protein>
    <submittedName>
        <fullName evidence="8">Putative PHD finger domain protein</fullName>
    </submittedName>
</protein>
<dbReference type="GO" id="GO:0008270">
    <property type="term" value="F:zinc ion binding"/>
    <property type="evidence" value="ECO:0007669"/>
    <property type="project" value="UniProtKB-KW"/>
</dbReference>
<keyword evidence="3" id="KW-0862">Zinc</keyword>
<accession>A0A318Z4W3</accession>
<feature type="compositionally biased region" description="Basic and acidic residues" evidence="6">
    <location>
        <begin position="788"/>
        <end position="797"/>
    </location>
</feature>
<dbReference type="InterPro" id="IPR001965">
    <property type="entry name" value="Znf_PHD"/>
</dbReference>
<keyword evidence="2 4" id="KW-0863">Zinc-finger</keyword>
<evidence type="ECO:0000256" key="4">
    <source>
        <dbReference type="PROSITE-ProRule" id="PRU00146"/>
    </source>
</evidence>
<feature type="compositionally biased region" description="Polar residues" evidence="6">
    <location>
        <begin position="734"/>
        <end position="748"/>
    </location>
</feature>
<dbReference type="GO" id="GO:0031213">
    <property type="term" value="C:RSF complex"/>
    <property type="evidence" value="ECO:0007669"/>
    <property type="project" value="InterPro"/>
</dbReference>
<dbReference type="PROSITE" id="PS01359">
    <property type="entry name" value="ZF_PHD_1"/>
    <property type="match status" value="1"/>
</dbReference>
<feature type="compositionally biased region" description="Basic residues" evidence="6">
    <location>
        <begin position="200"/>
        <end position="220"/>
    </location>
</feature>
<dbReference type="Proteomes" id="UP000248349">
    <property type="component" value="Unassembled WGS sequence"/>
</dbReference>
<reference evidence="8 9" key="1">
    <citation type="submission" date="2016-12" db="EMBL/GenBank/DDBJ databases">
        <title>The genomes of Aspergillus section Nigri reveals drivers in fungal speciation.</title>
        <authorList>
            <consortium name="DOE Joint Genome Institute"/>
            <person name="Vesth T.C."/>
            <person name="Nybo J."/>
            <person name="Theobald S."/>
            <person name="Brandl J."/>
            <person name="Frisvad J.C."/>
            <person name="Nielsen K.F."/>
            <person name="Lyhne E.K."/>
            <person name="Kogle M.E."/>
            <person name="Kuo A."/>
            <person name="Riley R."/>
            <person name="Clum A."/>
            <person name="Nolan M."/>
            <person name="Lipzen A."/>
            <person name="Salamov A."/>
            <person name="Henrissat B."/>
            <person name="Wiebenga A."/>
            <person name="De Vries R.P."/>
            <person name="Grigoriev I.V."/>
            <person name="Mortensen U.H."/>
            <person name="Andersen M.R."/>
            <person name="Baker S.E."/>
        </authorList>
    </citation>
    <scope>NUCLEOTIDE SEQUENCE [LARGE SCALE GENOMIC DNA]</scope>
    <source>
        <strain evidence="8 9">JOP 1030-1</strain>
    </source>
</reference>
<dbReference type="Gene3D" id="3.30.40.10">
    <property type="entry name" value="Zinc/RING finger domain, C3HC4 (zinc finger)"/>
    <property type="match status" value="1"/>
</dbReference>
<feature type="compositionally biased region" description="Low complexity" evidence="6">
    <location>
        <begin position="578"/>
        <end position="589"/>
    </location>
</feature>
<feature type="compositionally biased region" description="Acidic residues" evidence="6">
    <location>
        <begin position="225"/>
        <end position="234"/>
    </location>
</feature>
<dbReference type="PANTHER" id="PTHR14296">
    <property type="entry name" value="REMODELING AND SPACING FACTOR 1"/>
    <property type="match status" value="1"/>
</dbReference>
<feature type="domain" description="PHD-type" evidence="7">
    <location>
        <begin position="432"/>
        <end position="488"/>
    </location>
</feature>
<feature type="compositionally biased region" description="Polar residues" evidence="6">
    <location>
        <begin position="526"/>
        <end position="535"/>
    </location>
</feature>
<dbReference type="GO" id="GO:0006355">
    <property type="term" value="P:regulation of DNA-templated transcription"/>
    <property type="evidence" value="ECO:0007669"/>
    <property type="project" value="InterPro"/>
</dbReference>
<keyword evidence="9" id="KW-1185">Reference proteome</keyword>
<feature type="compositionally biased region" description="Polar residues" evidence="6">
    <location>
        <begin position="685"/>
        <end position="707"/>
    </location>
</feature>
<organism evidence="8 9">
    <name type="scientific">Aspergillus saccharolyticus JOP 1030-1</name>
    <dbReference type="NCBI Taxonomy" id="1450539"/>
    <lineage>
        <taxon>Eukaryota</taxon>
        <taxon>Fungi</taxon>
        <taxon>Dikarya</taxon>
        <taxon>Ascomycota</taxon>
        <taxon>Pezizomycotina</taxon>
        <taxon>Eurotiomycetes</taxon>
        <taxon>Eurotiomycetidae</taxon>
        <taxon>Eurotiales</taxon>
        <taxon>Aspergillaceae</taxon>
        <taxon>Aspergillus</taxon>
        <taxon>Aspergillus subgen. Circumdati</taxon>
    </lineage>
</organism>
<evidence type="ECO:0000256" key="5">
    <source>
        <dbReference type="SAM" id="Coils"/>
    </source>
</evidence>
<dbReference type="SUPFAM" id="SSF57903">
    <property type="entry name" value="FYVE/PHD zinc finger"/>
    <property type="match status" value="1"/>
</dbReference>
<feature type="region of interest" description="Disordered" evidence="6">
    <location>
        <begin position="496"/>
        <end position="839"/>
    </location>
</feature>
<dbReference type="PANTHER" id="PTHR14296:SF3">
    <property type="entry name" value="DIKAR, ISOFORM F"/>
    <property type="match status" value="1"/>
</dbReference>
<dbReference type="InterPro" id="IPR013083">
    <property type="entry name" value="Znf_RING/FYVE/PHD"/>
</dbReference>
<dbReference type="PROSITE" id="PS50016">
    <property type="entry name" value="ZF_PHD_2"/>
    <property type="match status" value="1"/>
</dbReference>
<dbReference type="InterPro" id="IPR019786">
    <property type="entry name" value="Zinc_finger_PHD-type_CS"/>
</dbReference>
<evidence type="ECO:0000256" key="2">
    <source>
        <dbReference type="ARBA" id="ARBA00022771"/>
    </source>
</evidence>
<dbReference type="SMART" id="SM00249">
    <property type="entry name" value="PHD"/>
    <property type="match status" value="1"/>
</dbReference>
<gene>
    <name evidence="8" type="ORF">BP01DRAFT_141264</name>
</gene>
<feature type="compositionally biased region" description="Basic and acidic residues" evidence="6">
    <location>
        <begin position="515"/>
        <end position="524"/>
    </location>
</feature>
<dbReference type="STRING" id="1450539.A0A318Z4W3"/>